<dbReference type="CDD" id="cd00950">
    <property type="entry name" value="DHDPS"/>
    <property type="match status" value="1"/>
</dbReference>
<sequence>MFEGSIVALITPMNRRGKICRISLKRLIDYHIKSGTSAIVISGTTGESATLTDKERYNVILLTLELADNRIPVIAGTGSCSTSKGIIFTQSLENTGLSGCLTITPYYNCPTQEGLYHHFREIAISTNLPQILYNIPSRTGTDLLPVTIQRLAQIKNIIGIKEATGDLSRVSQLKSLIKSDFILLSGHDPTALDFMQLGGHGVVSVTSNIAAYEMFHLCDLAKKNKFLQARSLNDRLDCLYRKLFIEPNPIPVKWAAKRLGLIETDVLRLPMTPLTQSSCIALERALQTIGLL</sequence>
<evidence type="ECO:0000256" key="3">
    <source>
        <dbReference type="ARBA" id="ARBA00007592"/>
    </source>
</evidence>
<dbReference type="RefSeq" id="WP_157991777.1">
    <property type="nucleotide sequence ID" value="NZ_LR217698.1"/>
</dbReference>
<evidence type="ECO:0000256" key="1">
    <source>
        <dbReference type="ARBA" id="ARBA00003294"/>
    </source>
</evidence>
<evidence type="ECO:0000313" key="16">
    <source>
        <dbReference type="EMBL" id="VFP78430.1"/>
    </source>
</evidence>
<dbReference type="InterPro" id="IPR002220">
    <property type="entry name" value="DapA-like"/>
</dbReference>
<feature type="active site" description="Schiff-base intermediate with substrate" evidence="12 14">
    <location>
        <position position="161"/>
    </location>
</feature>
<dbReference type="GO" id="GO:0009089">
    <property type="term" value="P:lysine biosynthetic process via diaminopimelate"/>
    <property type="evidence" value="ECO:0007669"/>
    <property type="project" value="UniProtKB-UniRule"/>
</dbReference>
<dbReference type="PROSITE" id="PS00666">
    <property type="entry name" value="DHDPS_2"/>
    <property type="match status" value="1"/>
</dbReference>
<dbReference type="GO" id="GO:0005829">
    <property type="term" value="C:cytosol"/>
    <property type="evidence" value="ECO:0007669"/>
    <property type="project" value="TreeGrafter"/>
</dbReference>
<dbReference type="SUPFAM" id="SSF51569">
    <property type="entry name" value="Aldolase"/>
    <property type="match status" value="1"/>
</dbReference>
<feature type="binding site" evidence="12 15">
    <location>
        <position position="45"/>
    </location>
    <ligand>
        <name>pyruvate</name>
        <dbReference type="ChEBI" id="CHEBI:15361"/>
    </ligand>
</feature>
<evidence type="ECO:0000256" key="4">
    <source>
        <dbReference type="ARBA" id="ARBA00012086"/>
    </source>
</evidence>
<dbReference type="SMART" id="SM01130">
    <property type="entry name" value="DHDPS"/>
    <property type="match status" value="1"/>
</dbReference>
<keyword evidence="10 12" id="KW-0704">Schiff base</keyword>
<dbReference type="AlphaFoldDB" id="A0A451CYK8"/>
<evidence type="ECO:0000256" key="14">
    <source>
        <dbReference type="PIRSR" id="PIRSR001365-1"/>
    </source>
</evidence>
<dbReference type="InterPro" id="IPR020624">
    <property type="entry name" value="Schiff_base-form_aldolases_CS"/>
</dbReference>
<evidence type="ECO:0000256" key="13">
    <source>
        <dbReference type="PIRNR" id="PIRNR001365"/>
    </source>
</evidence>
<dbReference type="EMBL" id="LR217698">
    <property type="protein sequence ID" value="VFP78430.1"/>
    <property type="molecule type" value="Genomic_DNA"/>
</dbReference>
<comment type="function">
    <text evidence="1 12">Catalyzes the condensation of (S)-aspartate-beta-semialdehyde [(S)-ASA] and pyruvate to 4-hydroxy-tetrahydrodipicolinate (HTPA).</text>
</comment>
<evidence type="ECO:0000256" key="7">
    <source>
        <dbReference type="ARBA" id="ARBA00022915"/>
    </source>
</evidence>
<organism evidence="16 17">
    <name type="scientific">Candidatus Erwinia haradaeae</name>
    <dbReference type="NCBI Taxonomy" id="1922217"/>
    <lineage>
        <taxon>Bacteria</taxon>
        <taxon>Pseudomonadati</taxon>
        <taxon>Pseudomonadota</taxon>
        <taxon>Gammaproteobacteria</taxon>
        <taxon>Enterobacterales</taxon>
        <taxon>Erwiniaceae</taxon>
        <taxon>Erwinia</taxon>
    </lineage>
</organism>
<evidence type="ECO:0000256" key="8">
    <source>
        <dbReference type="ARBA" id="ARBA00023154"/>
    </source>
</evidence>
<feature type="site" description="Part of a proton relay during catalysis" evidence="12">
    <location>
        <position position="44"/>
    </location>
</feature>
<comment type="subunit">
    <text evidence="12">Homotetramer; dimer of dimers.</text>
</comment>
<evidence type="ECO:0000256" key="10">
    <source>
        <dbReference type="ARBA" id="ARBA00023270"/>
    </source>
</evidence>
<protein>
    <recommendedName>
        <fullName evidence="4 12">4-hydroxy-tetrahydrodipicolinate synthase</fullName>
        <shortName evidence="12">HTPA synthase</shortName>
        <ecNumber evidence="4 12">4.3.3.7</ecNumber>
    </recommendedName>
</protein>
<evidence type="ECO:0000256" key="15">
    <source>
        <dbReference type="PIRSR" id="PIRSR001365-2"/>
    </source>
</evidence>
<dbReference type="PANTHER" id="PTHR12128">
    <property type="entry name" value="DIHYDRODIPICOLINATE SYNTHASE"/>
    <property type="match status" value="1"/>
</dbReference>
<comment type="similarity">
    <text evidence="3 12 13">Belongs to the DapA family.</text>
</comment>
<keyword evidence="8 12" id="KW-0457">Lysine biosynthesis</keyword>
<dbReference type="Pfam" id="PF00701">
    <property type="entry name" value="DHDPS"/>
    <property type="match status" value="1"/>
</dbReference>
<dbReference type="GO" id="GO:0019877">
    <property type="term" value="P:diaminopimelate biosynthetic process"/>
    <property type="evidence" value="ECO:0007669"/>
    <property type="project" value="UniProtKB-UniRule"/>
</dbReference>
<evidence type="ECO:0000256" key="11">
    <source>
        <dbReference type="ARBA" id="ARBA00047836"/>
    </source>
</evidence>
<feature type="site" description="Part of a proton relay during catalysis" evidence="12">
    <location>
        <position position="107"/>
    </location>
</feature>
<dbReference type="PANTHER" id="PTHR12128:SF66">
    <property type="entry name" value="4-HYDROXY-2-OXOGLUTARATE ALDOLASE, MITOCHONDRIAL"/>
    <property type="match status" value="1"/>
</dbReference>
<dbReference type="EC" id="4.3.3.7" evidence="4 12"/>
<comment type="subcellular location">
    <subcellularLocation>
        <location evidence="12">Cytoplasm</location>
    </subcellularLocation>
</comment>
<comment type="catalytic activity">
    <reaction evidence="11 12">
        <text>L-aspartate 4-semialdehyde + pyruvate = (2S,4S)-4-hydroxy-2,3,4,5-tetrahydrodipicolinate + H2O + H(+)</text>
        <dbReference type="Rhea" id="RHEA:34171"/>
        <dbReference type="ChEBI" id="CHEBI:15361"/>
        <dbReference type="ChEBI" id="CHEBI:15377"/>
        <dbReference type="ChEBI" id="CHEBI:15378"/>
        <dbReference type="ChEBI" id="CHEBI:67139"/>
        <dbReference type="ChEBI" id="CHEBI:537519"/>
        <dbReference type="EC" id="4.3.3.7"/>
    </reaction>
</comment>
<dbReference type="GO" id="GO:0008840">
    <property type="term" value="F:4-hydroxy-tetrahydrodipicolinate synthase activity"/>
    <property type="evidence" value="ECO:0007669"/>
    <property type="project" value="UniProtKB-UniRule"/>
</dbReference>
<comment type="pathway">
    <text evidence="2 12">Amino-acid biosynthesis; L-lysine biosynthesis via DAP pathway; (S)-tetrahydrodipicolinate from L-aspartate: step 3/4.</text>
</comment>
<dbReference type="OrthoDB" id="9782828at2"/>
<keyword evidence="9 12" id="KW-0456">Lyase</keyword>
<comment type="caution">
    <text evidence="12">Was originally thought to be a dihydrodipicolinate synthase (DHDPS), catalyzing the condensation of (S)-aspartate-beta-semialdehyde [(S)-ASA] and pyruvate to dihydrodipicolinate (DHDP). However, it was shown in E.coli that the product of the enzymatic reaction is not dihydrodipicolinate but in fact (4S)-4-hydroxy-2,3,4,5-tetrahydro-(2S)-dipicolinic acid (HTPA), and that the consecutive dehydration reaction leading to DHDP is not spontaneous but catalyzed by DapB.</text>
</comment>
<evidence type="ECO:0000256" key="12">
    <source>
        <dbReference type="HAMAP-Rule" id="MF_00418"/>
    </source>
</evidence>
<proteinExistence type="inferred from homology"/>
<dbReference type="PRINTS" id="PR00146">
    <property type="entry name" value="DHPICSNTHASE"/>
</dbReference>
<dbReference type="PIRSF" id="PIRSF001365">
    <property type="entry name" value="DHDPS"/>
    <property type="match status" value="1"/>
</dbReference>
<keyword evidence="7 12" id="KW-0220">Diaminopimelate biosynthesis</keyword>
<dbReference type="HAMAP" id="MF_00418">
    <property type="entry name" value="DapA"/>
    <property type="match status" value="1"/>
</dbReference>
<keyword evidence="6 12" id="KW-0028">Amino-acid biosynthesis</keyword>
<dbReference type="InterPro" id="IPR020625">
    <property type="entry name" value="Schiff_base-form_aldolases_AS"/>
</dbReference>
<dbReference type="NCBIfam" id="TIGR00674">
    <property type="entry name" value="dapA"/>
    <property type="match status" value="1"/>
</dbReference>
<feature type="active site" description="Proton donor/acceptor" evidence="12 14">
    <location>
        <position position="133"/>
    </location>
</feature>
<dbReference type="InterPro" id="IPR005263">
    <property type="entry name" value="DapA"/>
</dbReference>
<dbReference type="PROSITE" id="PS00665">
    <property type="entry name" value="DHDPS_1"/>
    <property type="match status" value="1"/>
</dbReference>
<evidence type="ECO:0000256" key="6">
    <source>
        <dbReference type="ARBA" id="ARBA00022605"/>
    </source>
</evidence>
<feature type="binding site" evidence="12 15">
    <location>
        <position position="203"/>
    </location>
    <ligand>
        <name>pyruvate</name>
        <dbReference type="ChEBI" id="CHEBI:15361"/>
    </ligand>
</feature>
<keyword evidence="5 12" id="KW-0963">Cytoplasm</keyword>
<evidence type="ECO:0000256" key="2">
    <source>
        <dbReference type="ARBA" id="ARBA00005120"/>
    </source>
</evidence>
<name>A0A451CYK8_9GAMM</name>
<accession>A0A451CYK8</accession>
<evidence type="ECO:0000256" key="5">
    <source>
        <dbReference type="ARBA" id="ARBA00022490"/>
    </source>
</evidence>
<dbReference type="UniPathway" id="UPA00034">
    <property type="reaction ID" value="UER00017"/>
</dbReference>
<evidence type="ECO:0000313" key="17">
    <source>
        <dbReference type="Proteomes" id="UP000294364"/>
    </source>
</evidence>
<reference evidence="16 17" key="1">
    <citation type="submission" date="2019-02" db="EMBL/GenBank/DDBJ databases">
        <authorList>
            <person name="Manzano-Marin A."/>
            <person name="Manzano-Marin A."/>
        </authorList>
    </citation>
    <scope>NUCLEOTIDE SEQUENCE [LARGE SCALE GENOMIC DNA]</scope>
    <source>
        <strain evidence="16 17">ErCicurtihirsuta</strain>
    </source>
</reference>
<evidence type="ECO:0000256" key="9">
    <source>
        <dbReference type="ARBA" id="ARBA00023239"/>
    </source>
</evidence>
<gene>
    <name evidence="12 16" type="primary">dapA</name>
    <name evidence="16" type="ORF">ERCICURT3053_054</name>
</gene>
<dbReference type="InterPro" id="IPR013785">
    <property type="entry name" value="Aldolase_TIM"/>
</dbReference>
<dbReference type="Gene3D" id="3.20.20.70">
    <property type="entry name" value="Aldolase class I"/>
    <property type="match status" value="1"/>
</dbReference>
<dbReference type="Proteomes" id="UP000294364">
    <property type="component" value="Chromosome"/>
</dbReference>